<dbReference type="PANTHER" id="PTHR12215">
    <property type="entry name" value="PHOSPHOPANTETHEINE TRANSFERASE"/>
    <property type="match status" value="1"/>
</dbReference>
<keyword evidence="5" id="KW-1185">Reference proteome</keyword>
<dbReference type="Pfam" id="PF01648">
    <property type="entry name" value="ACPS"/>
    <property type="match status" value="1"/>
</dbReference>
<name>A0ABV1Y682_9ACTN</name>
<evidence type="ECO:0000313" key="5">
    <source>
        <dbReference type="Proteomes" id="UP001486207"/>
    </source>
</evidence>
<dbReference type="EMBL" id="JBEPFB010000032">
    <property type="protein sequence ID" value="MER7379339.1"/>
    <property type="molecule type" value="Genomic_DNA"/>
</dbReference>
<feature type="domain" description="4'-phosphopantetheinyl transferase" evidence="3">
    <location>
        <begin position="128"/>
        <end position="190"/>
    </location>
</feature>
<dbReference type="InterPro" id="IPR008278">
    <property type="entry name" value="4-PPantetheinyl_Trfase_dom"/>
</dbReference>
<dbReference type="InterPro" id="IPR037143">
    <property type="entry name" value="4-PPantetheinyl_Trfase_dom_sf"/>
</dbReference>
<comment type="similarity">
    <text evidence="1">Belongs to the P-Pant transferase superfamily. Gsp/Sfp/HetI/AcpT family.</text>
</comment>
<sequence length="266" mass="28770">MSTAEPRPPQTQFTLGPDRLDLYLVRTPQGREAALLDRSELDDAERRRAGSFRHPAHALLYTTAHIALRRLLGRQLGVAPRDLRFLREPCPGCGAPHGRPAVAMAGPPLHFSLSHSGGLVLIGVAAVAVGVDVQRLPREETVEVASAALHAGERAELGRRVRGADRTGHFGRLWTRKEAYLKAIGTGLHRSPARDYLGADSAVHPPGWTVLDVACPPTHSAAAVVRGRRPRFVDVHRLDGRWLCTPDTPDALAIATTISTHGEVTT</sequence>
<dbReference type="PANTHER" id="PTHR12215:SF10">
    <property type="entry name" value="L-AMINOADIPATE-SEMIALDEHYDE DEHYDROGENASE-PHOSPHOPANTETHEINYL TRANSFERASE"/>
    <property type="match status" value="1"/>
</dbReference>
<comment type="caution">
    <text evidence="4">The sequence shown here is derived from an EMBL/GenBank/DDBJ whole genome shotgun (WGS) entry which is preliminary data.</text>
</comment>
<keyword evidence="2 4" id="KW-0808">Transferase</keyword>
<gene>
    <name evidence="4" type="ORF">ABT384_42825</name>
</gene>
<dbReference type="Gene3D" id="3.90.470.20">
    <property type="entry name" value="4'-phosphopantetheinyl transferase domain"/>
    <property type="match status" value="1"/>
</dbReference>
<organism evidence="4 5">
    <name type="scientific">Streptomyces lanatus</name>
    <dbReference type="NCBI Taxonomy" id="66900"/>
    <lineage>
        <taxon>Bacteria</taxon>
        <taxon>Bacillati</taxon>
        <taxon>Actinomycetota</taxon>
        <taxon>Actinomycetes</taxon>
        <taxon>Kitasatosporales</taxon>
        <taxon>Streptomycetaceae</taxon>
        <taxon>Streptomyces</taxon>
    </lineage>
</organism>
<dbReference type="GO" id="GO:0016740">
    <property type="term" value="F:transferase activity"/>
    <property type="evidence" value="ECO:0007669"/>
    <property type="project" value="UniProtKB-KW"/>
</dbReference>
<evidence type="ECO:0000256" key="2">
    <source>
        <dbReference type="ARBA" id="ARBA00022679"/>
    </source>
</evidence>
<dbReference type="InterPro" id="IPR050559">
    <property type="entry name" value="P-Pant_transferase_sf"/>
</dbReference>
<evidence type="ECO:0000256" key="1">
    <source>
        <dbReference type="ARBA" id="ARBA00010990"/>
    </source>
</evidence>
<evidence type="ECO:0000259" key="3">
    <source>
        <dbReference type="Pfam" id="PF01648"/>
    </source>
</evidence>
<dbReference type="Proteomes" id="UP001486207">
    <property type="component" value="Unassembled WGS sequence"/>
</dbReference>
<reference evidence="4 5" key="1">
    <citation type="submission" date="2024-06" db="EMBL/GenBank/DDBJ databases">
        <title>The Natural Products Discovery Center: Release of the First 8490 Sequenced Strains for Exploring Actinobacteria Biosynthetic Diversity.</title>
        <authorList>
            <person name="Kalkreuter E."/>
            <person name="Kautsar S.A."/>
            <person name="Yang D."/>
            <person name="Bader C.D."/>
            <person name="Teijaro C.N."/>
            <person name="Fluegel L."/>
            <person name="Davis C.M."/>
            <person name="Simpson J.R."/>
            <person name="Lauterbach L."/>
            <person name="Steele A.D."/>
            <person name="Gui C."/>
            <person name="Meng S."/>
            <person name="Li G."/>
            <person name="Viehrig K."/>
            <person name="Ye F."/>
            <person name="Su P."/>
            <person name="Kiefer A.F."/>
            <person name="Nichols A."/>
            <person name="Cepeda A.J."/>
            <person name="Yan W."/>
            <person name="Fan B."/>
            <person name="Jiang Y."/>
            <person name="Adhikari A."/>
            <person name="Zheng C.-J."/>
            <person name="Schuster L."/>
            <person name="Cowan T.M."/>
            <person name="Smanski M.J."/>
            <person name="Chevrette M.G."/>
            <person name="De Carvalho L.P.S."/>
            <person name="Shen B."/>
        </authorList>
    </citation>
    <scope>NUCLEOTIDE SEQUENCE [LARGE SCALE GENOMIC DNA]</scope>
    <source>
        <strain evidence="4 5">NPDC000155</strain>
    </source>
</reference>
<proteinExistence type="inferred from homology"/>
<dbReference type="SUPFAM" id="SSF56214">
    <property type="entry name" value="4'-phosphopantetheinyl transferase"/>
    <property type="match status" value="2"/>
</dbReference>
<dbReference type="RefSeq" id="WP_190075891.1">
    <property type="nucleotide sequence ID" value="NZ_BNBM01000030.1"/>
</dbReference>
<accession>A0ABV1Y682</accession>
<protein>
    <submittedName>
        <fullName evidence="4">4'-phosphopantetheinyl transferase superfamily protein</fullName>
    </submittedName>
</protein>
<evidence type="ECO:0000313" key="4">
    <source>
        <dbReference type="EMBL" id="MER7379339.1"/>
    </source>
</evidence>